<reference evidence="2 3" key="1">
    <citation type="submission" date="2017-06" db="EMBL/GenBank/DDBJ databases">
        <title>Raineya orbicola gen. nov., sp. nov. a slightly thermophilic bacterium of the phylum Bacteroidetes and the description of Raineyaceae fam. nov.</title>
        <authorList>
            <person name="Albuquerque L."/>
            <person name="Polonia A.R.M."/>
            <person name="Barroso C."/>
            <person name="Froufe H.J.C."/>
            <person name="Lage O."/>
            <person name="Lobo-Da-Cunha A."/>
            <person name="Egas C."/>
            <person name="Da Costa M.S."/>
        </authorList>
    </citation>
    <scope>NUCLEOTIDE SEQUENCE [LARGE SCALE GENOMIC DNA]</scope>
    <source>
        <strain evidence="2 3">SPSPC-11</strain>
    </source>
</reference>
<feature type="transmembrane region" description="Helical" evidence="1">
    <location>
        <begin position="162"/>
        <end position="178"/>
    </location>
</feature>
<feature type="transmembrane region" description="Helical" evidence="1">
    <location>
        <begin position="41"/>
        <end position="63"/>
    </location>
</feature>
<comment type="caution">
    <text evidence="2">The sequence shown here is derived from an EMBL/GenBank/DDBJ whole genome shotgun (WGS) entry which is preliminary data.</text>
</comment>
<dbReference type="Proteomes" id="UP000233387">
    <property type="component" value="Unassembled WGS sequence"/>
</dbReference>
<keyword evidence="1" id="KW-1133">Transmembrane helix</keyword>
<keyword evidence="3" id="KW-1185">Reference proteome</keyword>
<sequence length="210" mass="23912">MPQRLAFAISLIFHPLLLPTFVMGLMFFISPNLVVVASKKGRWLLLEMTFLLTFSVPVLIMIILKRLQVIGSLSLPSRKERRLPFAIICTIYVATAYLFYILTQKIYLDEKILLVFGSICFSLFLLTVVTFFYKISAHNLAIAGVFGGMLAMALRYQEYILGFPLAITAIIWGAVASARLSMKAHSWQEVFWGSMLGFWTNFLIILLWKV</sequence>
<dbReference type="RefSeq" id="WP_101359478.1">
    <property type="nucleotide sequence ID" value="NZ_NKXO01000039.1"/>
</dbReference>
<evidence type="ECO:0000313" key="3">
    <source>
        <dbReference type="Proteomes" id="UP000233387"/>
    </source>
</evidence>
<feature type="transmembrane region" description="Helical" evidence="1">
    <location>
        <begin position="112"/>
        <end position="133"/>
    </location>
</feature>
<evidence type="ECO:0000313" key="2">
    <source>
        <dbReference type="EMBL" id="PKQ67050.1"/>
    </source>
</evidence>
<accession>A0A2N3I9T9</accession>
<dbReference type="EMBL" id="NKXO01000039">
    <property type="protein sequence ID" value="PKQ67050.1"/>
    <property type="molecule type" value="Genomic_DNA"/>
</dbReference>
<proteinExistence type="predicted"/>
<protein>
    <recommendedName>
        <fullName evidence="4">PAP2 superfamily</fullName>
    </recommendedName>
</protein>
<gene>
    <name evidence="2" type="ORF">Rain11_2213</name>
</gene>
<dbReference type="OrthoDB" id="9786064at2"/>
<evidence type="ECO:0000256" key="1">
    <source>
        <dbReference type="SAM" id="Phobius"/>
    </source>
</evidence>
<feature type="transmembrane region" description="Helical" evidence="1">
    <location>
        <begin position="83"/>
        <end position="100"/>
    </location>
</feature>
<organism evidence="2 3">
    <name type="scientific">Raineya orbicola</name>
    <dbReference type="NCBI Taxonomy" id="2016530"/>
    <lineage>
        <taxon>Bacteria</taxon>
        <taxon>Pseudomonadati</taxon>
        <taxon>Bacteroidota</taxon>
        <taxon>Cytophagia</taxon>
        <taxon>Cytophagales</taxon>
        <taxon>Raineyaceae</taxon>
        <taxon>Raineya</taxon>
    </lineage>
</organism>
<name>A0A2N3I9T9_9BACT</name>
<dbReference type="AlphaFoldDB" id="A0A2N3I9T9"/>
<keyword evidence="1" id="KW-0472">Membrane</keyword>
<keyword evidence="1" id="KW-0812">Transmembrane</keyword>
<evidence type="ECO:0008006" key="4">
    <source>
        <dbReference type="Google" id="ProtNLM"/>
    </source>
</evidence>
<feature type="transmembrane region" description="Helical" evidence="1">
    <location>
        <begin position="190"/>
        <end position="208"/>
    </location>
</feature>
<feature type="transmembrane region" description="Helical" evidence="1">
    <location>
        <begin position="7"/>
        <end position="29"/>
    </location>
</feature>